<evidence type="ECO:0000313" key="3">
    <source>
        <dbReference type="Proteomes" id="UP000828390"/>
    </source>
</evidence>
<feature type="signal peptide" evidence="1">
    <location>
        <begin position="1"/>
        <end position="24"/>
    </location>
</feature>
<proteinExistence type="predicted"/>
<name>A0A9D4G7B1_DREPO</name>
<keyword evidence="3" id="KW-1185">Reference proteome</keyword>
<sequence length="55" mass="6122">MTTACLIVLLVTCVVLALMAMTEGRRIMESINPLESVAEFCPCMYPWCCQDPPAR</sequence>
<gene>
    <name evidence="2" type="ORF">DPMN_138276</name>
</gene>
<comment type="caution">
    <text evidence="2">The sequence shown here is derived from an EMBL/GenBank/DDBJ whole genome shotgun (WGS) entry which is preliminary data.</text>
</comment>
<dbReference type="Proteomes" id="UP000828390">
    <property type="component" value="Unassembled WGS sequence"/>
</dbReference>
<reference evidence="2" key="1">
    <citation type="journal article" date="2019" name="bioRxiv">
        <title>The Genome of the Zebra Mussel, Dreissena polymorpha: A Resource for Invasive Species Research.</title>
        <authorList>
            <person name="McCartney M.A."/>
            <person name="Auch B."/>
            <person name="Kono T."/>
            <person name="Mallez S."/>
            <person name="Zhang Y."/>
            <person name="Obille A."/>
            <person name="Becker A."/>
            <person name="Abrahante J.E."/>
            <person name="Garbe J."/>
            <person name="Badalamenti J.P."/>
            <person name="Herman A."/>
            <person name="Mangelson H."/>
            <person name="Liachko I."/>
            <person name="Sullivan S."/>
            <person name="Sone E.D."/>
            <person name="Koren S."/>
            <person name="Silverstein K.A.T."/>
            <person name="Beckman K.B."/>
            <person name="Gohl D.M."/>
        </authorList>
    </citation>
    <scope>NUCLEOTIDE SEQUENCE</scope>
    <source>
        <strain evidence="2">Duluth1</strain>
        <tissue evidence="2">Whole animal</tissue>
    </source>
</reference>
<dbReference type="AlphaFoldDB" id="A0A9D4G7B1"/>
<evidence type="ECO:0000256" key="1">
    <source>
        <dbReference type="SAM" id="SignalP"/>
    </source>
</evidence>
<dbReference type="EMBL" id="JAIWYP010000006">
    <property type="protein sequence ID" value="KAH3809895.1"/>
    <property type="molecule type" value="Genomic_DNA"/>
</dbReference>
<organism evidence="2 3">
    <name type="scientific">Dreissena polymorpha</name>
    <name type="common">Zebra mussel</name>
    <name type="synonym">Mytilus polymorpha</name>
    <dbReference type="NCBI Taxonomy" id="45954"/>
    <lineage>
        <taxon>Eukaryota</taxon>
        <taxon>Metazoa</taxon>
        <taxon>Spiralia</taxon>
        <taxon>Lophotrochozoa</taxon>
        <taxon>Mollusca</taxon>
        <taxon>Bivalvia</taxon>
        <taxon>Autobranchia</taxon>
        <taxon>Heteroconchia</taxon>
        <taxon>Euheterodonta</taxon>
        <taxon>Imparidentia</taxon>
        <taxon>Neoheterodontei</taxon>
        <taxon>Myida</taxon>
        <taxon>Dreissenoidea</taxon>
        <taxon>Dreissenidae</taxon>
        <taxon>Dreissena</taxon>
    </lineage>
</organism>
<protein>
    <submittedName>
        <fullName evidence="2">Uncharacterized protein</fullName>
    </submittedName>
</protein>
<evidence type="ECO:0000313" key="2">
    <source>
        <dbReference type="EMBL" id="KAH3809895.1"/>
    </source>
</evidence>
<feature type="chain" id="PRO_5038932473" evidence="1">
    <location>
        <begin position="25"/>
        <end position="55"/>
    </location>
</feature>
<reference evidence="2" key="2">
    <citation type="submission" date="2020-11" db="EMBL/GenBank/DDBJ databases">
        <authorList>
            <person name="McCartney M.A."/>
            <person name="Auch B."/>
            <person name="Kono T."/>
            <person name="Mallez S."/>
            <person name="Becker A."/>
            <person name="Gohl D.M."/>
            <person name="Silverstein K.A.T."/>
            <person name="Koren S."/>
            <person name="Bechman K.B."/>
            <person name="Herman A."/>
            <person name="Abrahante J.E."/>
            <person name="Garbe J."/>
        </authorList>
    </citation>
    <scope>NUCLEOTIDE SEQUENCE</scope>
    <source>
        <strain evidence="2">Duluth1</strain>
        <tissue evidence="2">Whole animal</tissue>
    </source>
</reference>
<accession>A0A9D4G7B1</accession>
<keyword evidence="1" id="KW-0732">Signal</keyword>